<sequence length="52" mass="5996">MKRNLKKVLSDILFQNTGSTTSILEAIMNKTVEVEIIQERIICDSDYSTQYN</sequence>
<evidence type="ECO:0000313" key="2">
    <source>
        <dbReference type="Proteomes" id="UP000248954"/>
    </source>
</evidence>
<gene>
    <name evidence="1" type="ORF">NCTC8738_00723</name>
</gene>
<dbReference type="InterPro" id="IPR028978">
    <property type="entry name" value="Chorismate_lyase_/UTRA_dom_sf"/>
</dbReference>
<proteinExistence type="predicted"/>
<dbReference type="Proteomes" id="UP000248954">
    <property type="component" value="Chromosome 1"/>
</dbReference>
<dbReference type="RefSeq" id="WP_231872466.1">
    <property type="nucleotide sequence ID" value="NZ_CABHMN010000001.1"/>
</dbReference>
<dbReference type="EMBL" id="LS483348">
    <property type="protein sequence ID" value="SQF41946.1"/>
    <property type="molecule type" value="Genomic_DNA"/>
</dbReference>
<reference evidence="1 2" key="1">
    <citation type="submission" date="2018-06" db="EMBL/GenBank/DDBJ databases">
        <authorList>
            <consortium name="Pathogen Informatics"/>
            <person name="Doyle S."/>
        </authorList>
    </citation>
    <scope>NUCLEOTIDE SEQUENCE [LARGE SCALE GENOMIC DNA]</scope>
    <source>
        <strain evidence="1 2">NCTC8738</strain>
    </source>
</reference>
<dbReference type="SUPFAM" id="SSF64288">
    <property type="entry name" value="Chorismate lyase-like"/>
    <property type="match status" value="1"/>
</dbReference>
<name>A0AB38G670_9STRE</name>
<protein>
    <submittedName>
        <fullName evidence="1">Uncharacterized protein</fullName>
    </submittedName>
</protein>
<organism evidence="1 2">
    <name type="scientific">Streptococcus lutetiensis</name>
    <dbReference type="NCBI Taxonomy" id="150055"/>
    <lineage>
        <taxon>Bacteria</taxon>
        <taxon>Bacillati</taxon>
        <taxon>Bacillota</taxon>
        <taxon>Bacilli</taxon>
        <taxon>Lactobacillales</taxon>
        <taxon>Streptococcaceae</taxon>
        <taxon>Streptococcus</taxon>
    </lineage>
</organism>
<accession>A0AB38G670</accession>
<dbReference type="Gene3D" id="3.40.1410.10">
    <property type="entry name" value="Chorismate lyase-like"/>
    <property type="match status" value="1"/>
</dbReference>
<evidence type="ECO:0000313" key="1">
    <source>
        <dbReference type="EMBL" id="SQF41946.1"/>
    </source>
</evidence>
<dbReference type="AlphaFoldDB" id="A0AB38G670"/>